<name>A0A177PBU2_9GAMM</name>
<reference evidence="2" key="1">
    <citation type="submission" date="2016-03" db="EMBL/GenBank/DDBJ databases">
        <authorList>
            <person name="Heylen K."/>
            <person name="De Vos P."/>
            <person name="Vekeman B."/>
        </authorList>
    </citation>
    <scope>NUCLEOTIDE SEQUENCE [LARGE SCALE GENOMIC DNA]</scope>
    <source>
        <strain evidence="2">R-45383</strain>
    </source>
</reference>
<protein>
    <submittedName>
        <fullName evidence="1">Uncharacterized protein</fullName>
    </submittedName>
</protein>
<dbReference type="Proteomes" id="UP000077628">
    <property type="component" value="Unassembled WGS sequence"/>
</dbReference>
<keyword evidence="2" id="KW-1185">Reference proteome</keyword>
<organism evidence="1 2">
    <name type="scientific">Methylomonas koyamae</name>
    <dbReference type="NCBI Taxonomy" id="702114"/>
    <lineage>
        <taxon>Bacteria</taxon>
        <taxon>Pseudomonadati</taxon>
        <taxon>Pseudomonadota</taxon>
        <taxon>Gammaproteobacteria</taxon>
        <taxon>Methylococcales</taxon>
        <taxon>Methylococcaceae</taxon>
        <taxon>Methylomonas</taxon>
    </lineage>
</organism>
<evidence type="ECO:0000313" key="1">
    <source>
        <dbReference type="EMBL" id="OAI27324.1"/>
    </source>
</evidence>
<dbReference type="EMBL" id="LUUK01000021">
    <property type="protein sequence ID" value="OAI27324.1"/>
    <property type="molecule type" value="Genomic_DNA"/>
</dbReference>
<gene>
    <name evidence="1" type="ORF">A1355_18210</name>
</gene>
<accession>A0A177PBU2</accession>
<comment type="caution">
    <text evidence="1">The sequence shown here is derived from an EMBL/GenBank/DDBJ whole genome shotgun (WGS) entry which is preliminary data.</text>
</comment>
<proteinExistence type="predicted"/>
<dbReference type="AlphaFoldDB" id="A0A177PBU2"/>
<sequence length="68" mass="7723">MQGLFYFLRPAGFGWVFSLPNAGFRAKCYDLVYTWKTGYMTVFAERILSRPAAFPNGVAGRRLPEAQI</sequence>
<evidence type="ECO:0000313" key="2">
    <source>
        <dbReference type="Proteomes" id="UP000077628"/>
    </source>
</evidence>